<dbReference type="GO" id="GO:0020037">
    <property type="term" value="F:heme binding"/>
    <property type="evidence" value="ECO:0007669"/>
    <property type="project" value="InterPro"/>
</dbReference>
<dbReference type="InterPro" id="IPR051395">
    <property type="entry name" value="Cytochrome_c_Peroxidase/MauG"/>
</dbReference>
<organism evidence="12 13">
    <name type="scientific">Sinobacterium caligoides</name>
    <dbReference type="NCBI Taxonomy" id="933926"/>
    <lineage>
        <taxon>Bacteria</taxon>
        <taxon>Pseudomonadati</taxon>
        <taxon>Pseudomonadota</taxon>
        <taxon>Gammaproteobacteria</taxon>
        <taxon>Cellvibrionales</taxon>
        <taxon>Spongiibacteraceae</taxon>
        <taxon>Sinobacterium</taxon>
    </lineage>
</organism>
<keyword evidence="6" id="KW-0560">Oxidoreductase</keyword>
<evidence type="ECO:0000313" key="13">
    <source>
        <dbReference type="Proteomes" id="UP000275394"/>
    </source>
</evidence>
<evidence type="ECO:0000256" key="7">
    <source>
        <dbReference type="ARBA" id="ARBA00023004"/>
    </source>
</evidence>
<evidence type="ECO:0000256" key="9">
    <source>
        <dbReference type="PIRSR" id="PIRSR000294-2"/>
    </source>
</evidence>
<evidence type="ECO:0000259" key="11">
    <source>
        <dbReference type="PROSITE" id="PS51007"/>
    </source>
</evidence>
<dbReference type="InterPro" id="IPR036909">
    <property type="entry name" value="Cyt_c-like_dom_sf"/>
</dbReference>
<dbReference type="AlphaFoldDB" id="A0A3N2DYH4"/>
<accession>A0A3N2DYH4</accession>
<evidence type="ECO:0000256" key="10">
    <source>
        <dbReference type="SAM" id="SignalP"/>
    </source>
</evidence>
<feature type="binding site" description="axial binding residue" evidence="9">
    <location>
        <position position="223"/>
    </location>
    <ligand>
        <name>heme c</name>
        <dbReference type="ChEBI" id="CHEBI:61717"/>
        <label>2</label>
    </ligand>
    <ligandPart>
        <name>Fe</name>
        <dbReference type="ChEBI" id="CHEBI:18248"/>
    </ligandPart>
</feature>
<dbReference type="RefSeq" id="WP_123710870.1">
    <property type="nucleotide sequence ID" value="NZ_RKHR01000003.1"/>
</dbReference>
<dbReference type="PANTHER" id="PTHR30600">
    <property type="entry name" value="CYTOCHROME C PEROXIDASE-RELATED"/>
    <property type="match status" value="1"/>
</dbReference>
<dbReference type="Pfam" id="PF00034">
    <property type="entry name" value="Cytochrom_C"/>
    <property type="match status" value="1"/>
</dbReference>
<dbReference type="Proteomes" id="UP000275394">
    <property type="component" value="Unassembled WGS sequence"/>
</dbReference>
<evidence type="ECO:0000256" key="1">
    <source>
        <dbReference type="ARBA" id="ARBA00004418"/>
    </source>
</evidence>
<keyword evidence="3 9" id="KW-0479">Metal-binding</keyword>
<comment type="PTM">
    <text evidence="8">Binds 2 heme groups per subunit.</text>
</comment>
<feature type="binding site" description="covalent" evidence="8">
    <location>
        <position position="76"/>
    </location>
    <ligand>
        <name>heme c</name>
        <dbReference type="ChEBI" id="CHEBI:61717"/>
        <label>1</label>
    </ligand>
</feature>
<keyword evidence="5" id="KW-0574">Periplasm</keyword>
<feature type="chain" id="PRO_5018251471" evidence="10">
    <location>
        <begin position="24"/>
        <end position="321"/>
    </location>
</feature>
<dbReference type="GO" id="GO:0042597">
    <property type="term" value="C:periplasmic space"/>
    <property type="evidence" value="ECO:0007669"/>
    <property type="project" value="UniProtKB-SubCell"/>
</dbReference>
<keyword evidence="13" id="KW-1185">Reference proteome</keyword>
<dbReference type="EMBL" id="RKHR01000003">
    <property type="protein sequence ID" value="ROS04910.1"/>
    <property type="molecule type" value="Genomic_DNA"/>
</dbReference>
<feature type="binding site" description="axial binding residue" evidence="9">
    <location>
        <position position="77"/>
    </location>
    <ligand>
        <name>heme c</name>
        <dbReference type="ChEBI" id="CHEBI:61717"/>
        <label>1</label>
    </ligand>
    <ligandPart>
        <name>Fe</name>
        <dbReference type="ChEBI" id="CHEBI:18248"/>
    </ligandPart>
</feature>
<dbReference type="InterPro" id="IPR026259">
    <property type="entry name" value="MauG/Cytc_peroxidase"/>
</dbReference>
<reference evidence="12 13" key="1">
    <citation type="submission" date="2018-11" db="EMBL/GenBank/DDBJ databases">
        <title>Genomic Encyclopedia of Type Strains, Phase IV (KMG-IV): sequencing the most valuable type-strain genomes for metagenomic binning, comparative biology and taxonomic classification.</title>
        <authorList>
            <person name="Goeker M."/>
        </authorList>
    </citation>
    <scope>NUCLEOTIDE SEQUENCE [LARGE SCALE GENOMIC DNA]</scope>
    <source>
        <strain evidence="12 13">DSM 100316</strain>
    </source>
</reference>
<dbReference type="InterPro" id="IPR004852">
    <property type="entry name" value="Di-haem_cyt_c_peroxidsae"/>
</dbReference>
<evidence type="ECO:0000256" key="5">
    <source>
        <dbReference type="ARBA" id="ARBA00022764"/>
    </source>
</evidence>
<comment type="subcellular location">
    <subcellularLocation>
        <location evidence="1">Periplasm</location>
    </subcellularLocation>
</comment>
<feature type="domain" description="Cytochrome c" evidence="11">
    <location>
        <begin position="205"/>
        <end position="318"/>
    </location>
</feature>
<evidence type="ECO:0000256" key="2">
    <source>
        <dbReference type="ARBA" id="ARBA00022617"/>
    </source>
</evidence>
<dbReference type="PIRSF" id="PIRSF000294">
    <property type="entry name" value="Cytochrome-c_peroxidase"/>
    <property type="match status" value="1"/>
</dbReference>
<feature type="binding site" description="covalent" evidence="8">
    <location>
        <position position="222"/>
    </location>
    <ligand>
        <name>heme c</name>
        <dbReference type="ChEBI" id="CHEBI:61717"/>
        <label>2</label>
    </ligand>
</feature>
<keyword evidence="12" id="KW-0575">Peroxidase</keyword>
<dbReference type="PANTHER" id="PTHR30600:SF7">
    <property type="entry name" value="CYTOCHROME C PEROXIDASE-RELATED"/>
    <property type="match status" value="1"/>
</dbReference>
<evidence type="ECO:0000313" key="12">
    <source>
        <dbReference type="EMBL" id="ROS04910.1"/>
    </source>
</evidence>
<dbReference type="GO" id="GO:0004130">
    <property type="term" value="F:cytochrome-c peroxidase activity"/>
    <property type="evidence" value="ECO:0007669"/>
    <property type="project" value="TreeGrafter"/>
</dbReference>
<comment type="caution">
    <text evidence="12">The sequence shown here is derived from an EMBL/GenBank/DDBJ whole genome shotgun (WGS) entry which is preliminary data.</text>
</comment>
<dbReference type="GO" id="GO:0009055">
    <property type="term" value="F:electron transfer activity"/>
    <property type="evidence" value="ECO:0007669"/>
    <property type="project" value="InterPro"/>
</dbReference>
<feature type="binding site" description="axial binding residue" evidence="9">
    <location>
        <position position="293"/>
    </location>
    <ligand>
        <name>heme c</name>
        <dbReference type="ChEBI" id="CHEBI:61717"/>
        <label>2</label>
    </ligand>
    <ligandPart>
        <name>Fe</name>
        <dbReference type="ChEBI" id="CHEBI:18248"/>
    </ligandPart>
</feature>
<dbReference type="Gene3D" id="1.10.760.10">
    <property type="entry name" value="Cytochrome c-like domain"/>
    <property type="match status" value="2"/>
</dbReference>
<feature type="domain" description="Cytochrome c" evidence="11">
    <location>
        <begin position="51"/>
        <end position="162"/>
    </location>
</feature>
<dbReference type="SUPFAM" id="SSF46626">
    <property type="entry name" value="Cytochrome c"/>
    <property type="match status" value="2"/>
</dbReference>
<keyword evidence="7 9" id="KW-0408">Iron</keyword>
<dbReference type="InterPro" id="IPR009056">
    <property type="entry name" value="Cyt_c-like_dom"/>
</dbReference>
<sequence>MKLRNYSACLVLAAATISANSLADDVLRQQSNAVFGVLPAAMPSAENDSPEQVALGEKLYMDTRLSLDNSQSCNSCHSLEKGAGGADHQPTSLGVKGERGGRNSPTVLNAGFQVSQFWDGRAANLKAQAKGPILNPIEMAMPSEEAVEKKLQATSDYPLLFEKAFGPSSLTYDNIAQAIAAFERTLITRDRFDDFLKGDDSALSEQELRGLKVFTEKGCTACHNGPLLGGKAYQKMGLAKAYKNQSDRGRKDLTGKAEDDMLFKTPMLRNIAETAPYFHDGSVATLPEAVRQMGELQLGVVLSDGEVADITAFLGSLSDKL</sequence>
<dbReference type="OrthoDB" id="9805202at2"/>
<dbReference type="PROSITE" id="PS51007">
    <property type="entry name" value="CYTC"/>
    <property type="match status" value="2"/>
</dbReference>
<feature type="binding site" description="covalent" evidence="8">
    <location>
        <position position="219"/>
    </location>
    <ligand>
        <name>heme c</name>
        <dbReference type="ChEBI" id="CHEBI:61717"/>
        <label>2</label>
    </ligand>
</feature>
<feature type="signal peptide" evidence="10">
    <location>
        <begin position="1"/>
        <end position="23"/>
    </location>
</feature>
<dbReference type="GO" id="GO:0046872">
    <property type="term" value="F:metal ion binding"/>
    <property type="evidence" value="ECO:0007669"/>
    <property type="project" value="UniProtKB-KW"/>
</dbReference>
<feature type="binding site" description="covalent" evidence="8">
    <location>
        <position position="73"/>
    </location>
    <ligand>
        <name>heme c</name>
        <dbReference type="ChEBI" id="CHEBI:61717"/>
        <label>1</label>
    </ligand>
</feature>
<evidence type="ECO:0000256" key="4">
    <source>
        <dbReference type="ARBA" id="ARBA00022729"/>
    </source>
</evidence>
<keyword evidence="4 10" id="KW-0732">Signal</keyword>
<proteinExistence type="predicted"/>
<comment type="cofactor">
    <cofactor evidence="8">
        <name>heme</name>
        <dbReference type="ChEBI" id="CHEBI:30413"/>
    </cofactor>
    <text evidence="8">Binds 2 heme groups.</text>
</comment>
<evidence type="ECO:0000256" key="6">
    <source>
        <dbReference type="ARBA" id="ARBA00023002"/>
    </source>
</evidence>
<evidence type="ECO:0000256" key="8">
    <source>
        <dbReference type="PIRSR" id="PIRSR000294-1"/>
    </source>
</evidence>
<dbReference type="Pfam" id="PF03150">
    <property type="entry name" value="CCP_MauG"/>
    <property type="match status" value="1"/>
</dbReference>
<gene>
    <name evidence="12" type="ORF">EDC56_0427</name>
</gene>
<keyword evidence="2 8" id="KW-0349">Heme</keyword>
<name>A0A3N2DYH4_9GAMM</name>
<evidence type="ECO:0000256" key="3">
    <source>
        <dbReference type="ARBA" id="ARBA00022723"/>
    </source>
</evidence>
<protein>
    <submittedName>
        <fullName evidence="12">Cytochrome c peroxidase</fullName>
    </submittedName>
</protein>